<organism evidence="1 2">
    <name type="scientific">Romanomermis culicivorax</name>
    <name type="common">Nematode worm</name>
    <dbReference type="NCBI Taxonomy" id="13658"/>
    <lineage>
        <taxon>Eukaryota</taxon>
        <taxon>Metazoa</taxon>
        <taxon>Ecdysozoa</taxon>
        <taxon>Nematoda</taxon>
        <taxon>Enoplea</taxon>
        <taxon>Dorylaimia</taxon>
        <taxon>Mermithida</taxon>
        <taxon>Mermithoidea</taxon>
        <taxon>Mermithidae</taxon>
        <taxon>Romanomermis</taxon>
    </lineage>
</organism>
<dbReference type="AlphaFoldDB" id="A0A915IM45"/>
<reference evidence="2" key="1">
    <citation type="submission" date="2022-11" db="UniProtKB">
        <authorList>
            <consortium name="WormBaseParasite"/>
        </authorList>
    </citation>
    <scope>IDENTIFICATION</scope>
</reference>
<keyword evidence="1" id="KW-1185">Reference proteome</keyword>
<protein>
    <submittedName>
        <fullName evidence="2">Uncharacterized protein</fullName>
    </submittedName>
</protein>
<dbReference type="Proteomes" id="UP000887565">
    <property type="component" value="Unplaced"/>
</dbReference>
<evidence type="ECO:0000313" key="2">
    <source>
        <dbReference type="WBParaSite" id="nRc.2.0.1.t15252-RA"/>
    </source>
</evidence>
<evidence type="ECO:0000313" key="1">
    <source>
        <dbReference type="Proteomes" id="UP000887565"/>
    </source>
</evidence>
<dbReference type="WBParaSite" id="nRc.2.0.1.t15252-RA">
    <property type="protein sequence ID" value="nRc.2.0.1.t15252-RA"/>
    <property type="gene ID" value="nRc.2.0.1.g15252"/>
</dbReference>
<sequence>MYTFGVGISSESEFGHWNFMRSRSDSSNFLKSGTDAIEDCNPEVHIDFYINIKEQCEDYLLESLFDNA</sequence>
<accession>A0A915IM45</accession>
<name>A0A915IM45_ROMCU</name>
<proteinExistence type="predicted"/>